<gene>
    <name evidence="1" type="ORF">OIDMADRAFT_21678</name>
</gene>
<proteinExistence type="predicted"/>
<dbReference type="Proteomes" id="UP000054321">
    <property type="component" value="Unassembled WGS sequence"/>
</dbReference>
<dbReference type="AlphaFoldDB" id="A0A0C3C1J1"/>
<dbReference type="EMBL" id="KN832909">
    <property type="protein sequence ID" value="KIM92698.1"/>
    <property type="molecule type" value="Genomic_DNA"/>
</dbReference>
<evidence type="ECO:0000313" key="2">
    <source>
        <dbReference type="Proteomes" id="UP000054321"/>
    </source>
</evidence>
<reference evidence="2" key="2">
    <citation type="submission" date="2015-01" db="EMBL/GenBank/DDBJ databases">
        <title>Evolutionary Origins and Diversification of the Mycorrhizal Mutualists.</title>
        <authorList>
            <consortium name="DOE Joint Genome Institute"/>
            <consortium name="Mycorrhizal Genomics Consortium"/>
            <person name="Kohler A."/>
            <person name="Kuo A."/>
            <person name="Nagy L.G."/>
            <person name="Floudas D."/>
            <person name="Copeland A."/>
            <person name="Barry K.W."/>
            <person name="Cichocki N."/>
            <person name="Veneault-Fourrey C."/>
            <person name="LaButti K."/>
            <person name="Lindquist E.A."/>
            <person name="Lipzen A."/>
            <person name="Lundell T."/>
            <person name="Morin E."/>
            <person name="Murat C."/>
            <person name="Riley R."/>
            <person name="Ohm R."/>
            <person name="Sun H."/>
            <person name="Tunlid A."/>
            <person name="Henrissat B."/>
            <person name="Grigoriev I.V."/>
            <person name="Hibbett D.S."/>
            <person name="Martin F."/>
        </authorList>
    </citation>
    <scope>NUCLEOTIDE SEQUENCE [LARGE SCALE GENOMIC DNA]</scope>
    <source>
        <strain evidence="2">Zn</strain>
    </source>
</reference>
<accession>A0A0C3C1J1</accession>
<protein>
    <submittedName>
        <fullName evidence="1">Uncharacterized protein</fullName>
    </submittedName>
</protein>
<sequence>MGVKRYITHTIAALNLGLNLELSAFGILNHAVQAGIQPQQTLTFLRGLEPEIPLLPQDIYNQASQIHRDIYKGYSTTKALANNLEAKGIKYHILKEDSTDQLKDLFWAYPESIKYL</sequence>
<organism evidence="1 2">
    <name type="scientific">Oidiodendron maius (strain Zn)</name>
    <dbReference type="NCBI Taxonomy" id="913774"/>
    <lineage>
        <taxon>Eukaryota</taxon>
        <taxon>Fungi</taxon>
        <taxon>Dikarya</taxon>
        <taxon>Ascomycota</taxon>
        <taxon>Pezizomycotina</taxon>
        <taxon>Leotiomycetes</taxon>
        <taxon>Leotiomycetes incertae sedis</taxon>
        <taxon>Myxotrichaceae</taxon>
        <taxon>Oidiodendron</taxon>
    </lineage>
</organism>
<evidence type="ECO:0000313" key="1">
    <source>
        <dbReference type="EMBL" id="KIM92698.1"/>
    </source>
</evidence>
<reference evidence="1 2" key="1">
    <citation type="submission" date="2014-04" db="EMBL/GenBank/DDBJ databases">
        <authorList>
            <consortium name="DOE Joint Genome Institute"/>
            <person name="Kuo A."/>
            <person name="Martino E."/>
            <person name="Perotto S."/>
            <person name="Kohler A."/>
            <person name="Nagy L.G."/>
            <person name="Floudas D."/>
            <person name="Copeland A."/>
            <person name="Barry K.W."/>
            <person name="Cichocki N."/>
            <person name="Veneault-Fourrey C."/>
            <person name="LaButti K."/>
            <person name="Lindquist E.A."/>
            <person name="Lipzen A."/>
            <person name="Lundell T."/>
            <person name="Morin E."/>
            <person name="Murat C."/>
            <person name="Sun H."/>
            <person name="Tunlid A."/>
            <person name="Henrissat B."/>
            <person name="Grigoriev I.V."/>
            <person name="Hibbett D.S."/>
            <person name="Martin F."/>
            <person name="Nordberg H.P."/>
            <person name="Cantor M.N."/>
            <person name="Hua S.X."/>
        </authorList>
    </citation>
    <scope>NUCLEOTIDE SEQUENCE [LARGE SCALE GENOMIC DNA]</scope>
    <source>
        <strain evidence="1 2">Zn</strain>
    </source>
</reference>
<dbReference type="HOGENOM" id="CLU_2097533_0_0_1"/>
<dbReference type="InParanoid" id="A0A0C3C1J1"/>
<dbReference type="OrthoDB" id="2422440at2759"/>
<keyword evidence="2" id="KW-1185">Reference proteome</keyword>
<name>A0A0C3C1J1_OIDMZ</name>